<keyword evidence="4 5" id="KW-0472">Membrane</keyword>
<proteinExistence type="predicted"/>
<reference evidence="6 7" key="1">
    <citation type="submission" date="2017-03" db="EMBL/GenBank/DDBJ databases">
        <authorList>
            <person name="Afonso C.L."/>
            <person name="Miller P.J."/>
            <person name="Scott M.A."/>
            <person name="Spackman E."/>
            <person name="Goraichik I."/>
            <person name="Dimitrov K.M."/>
            <person name="Suarez D.L."/>
            <person name="Swayne D.E."/>
        </authorList>
    </citation>
    <scope>NUCLEOTIDE SEQUENCE [LARGE SCALE GENOMIC DNA]</scope>
    <source>
        <strain evidence="6 7">CECT 8287</strain>
    </source>
</reference>
<accession>A0A1Y5TAG4</accession>
<organism evidence="6 7">
    <name type="scientific">Roseovarius litorisediminis</name>
    <dbReference type="NCBI Taxonomy" id="1312363"/>
    <lineage>
        <taxon>Bacteria</taxon>
        <taxon>Pseudomonadati</taxon>
        <taxon>Pseudomonadota</taxon>
        <taxon>Alphaproteobacteria</taxon>
        <taxon>Rhodobacterales</taxon>
        <taxon>Roseobacteraceae</taxon>
        <taxon>Roseovarius</taxon>
    </lineage>
</organism>
<dbReference type="GO" id="GO:0008168">
    <property type="term" value="F:methyltransferase activity"/>
    <property type="evidence" value="ECO:0007669"/>
    <property type="project" value="UniProtKB-KW"/>
</dbReference>
<dbReference type="GO" id="GO:0032259">
    <property type="term" value="P:methylation"/>
    <property type="evidence" value="ECO:0007669"/>
    <property type="project" value="UniProtKB-KW"/>
</dbReference>
<dbReference type="AlphaFoldDB" id="A0A1Y5TAG4"/>
<protein>
    <submittedName>
        <fullName evidence="6">Isoprenylcysteine carboxyl methyltransferase (ICMT) family protein</fullName>
    </submittedName>
</protein>
<feature type="transmembrane region" description="Helical" evidence="5">
    <location>
        <begin position="101"/>
        <end position="123"/>
    </location>
</feature>
<feature type="transmembrane region" description="Helical" evidence="5">
    <location>
        <begin position="160"/>
        <end position="188"/>
    </location>
</feature>
<dbReference type="Proteomes" id="UP000193827">
    <property type="component" value="Unassembled WGS sequence"/>
</dbReference>
<dbReference type="InterPro" id="IPR052527">
    <property type="entry name" value="Metal_cation-efflux_comp"/>
</dbReference>
<dbReference type="Gene3D" id="1.20.120.1630">
    <property type="match status" value="1"/>
</dbReference>
<feature type="transmembrane region" description="Helical" evidence="5">
    <location>
        <begin position="70"/>
        <end position="89"/>
    </location>
</feature>
<dbReference type="GO" id="GO:0012505">
    <property type="term" value="C:endomembrane system"/>
    <property type="evidence" value="ECO:0007669"/>
    <property type="project" value="UniProtKB-SubCell"/>
</dbReference>
<evidence type="ECO:0000313" key="6">
    <source>
        <dbReference type="EMBL" id="SLN59033.1"/>
    </source>
</evidence>
<evidence type="ECO:0000313" key="7">
    <source>
        <dbReference type="Proteomes" id="UP000193827"/>
    </source>
</evidence>
<dbReference type="InterPro" id="IPR007318">
    <property type="entry name" value="Phopholipid_MeTrfase"/>
</dbReference>
<evidence type="ECO:0000256" key="5">
    <source>
        <dbReference type="SAM" id="Phobius"/>
    </source>
</evidence>
<evidence type="ECO:0000256" key="1">
    <source>
        <dbReference type="ARBA" id="ARBA00004127"/>
    </source>
</evidence>
<comment type="subcellular location">
    <subcellularLocation>
        <location evidence="1">Endomembrane system</location>
        <topology evidence="1">Multi-pass membrane protein</topology>
    </subcellularLocation>
</comment>
<keyword evidence="7" id="KW-1185">Reference proteome</keyword>
<gene>
    <name evidence="6" type="ORF">PEL8287_03180</name>
</gene>
<evidence type="ECO:0000256" key="2">
    <source>
        <dbReference type="ARBA" id="ARBA00022692"/>
    </source>
</evidence>
<dbReference type="EMBL" id="FWFL01000009">
    <property type="protein sequence ID" value="SLN59033.1"/>
    <property type="molecule type" value="Genomic_DNA"/>
</dbReference>
<sequence length="220" mass="24977">MRLVVVYFLIPLILLVCGGDLGWWQAWLYSLLIVAAGIGGRLWAEQRHPGLTAERQNIENYQNAKAWDKVLAPLMAVSIVFPLVIVAGLDHRYHWSPEFPLWVNAVGFILISLGYFLGAWSLAENRFFYSVVLVQTDRGHVVCDSGPYRFVRHPAYAGSIFPLFGIVLALDSVWTLFPVAAATIITVLRTVLEDRTLQEELPGYRDYARRVRYRLLPGIF</sequence>
<dbReference type="PANTHER" id="PTHR43847">
    <property type="entry name" value="BLL3993 PROTEIN"/>
    <property type="match status" value="1"/>
</dbReference>
<keyword evidence="6" id="KW-0489">Methyltransferase</keyword>
<keyword evidence="6" id="KW-0808">Transferase</keyword>
<name>A0A1Y5TAG4_9RHOB</name>
<evidence type="ECO:0000256" key="3">
    <source>
        <dbReference type="ARBA" id="ARBA00022989"/>
    </source>
</evidence>
<keyword evidence="2 5" id="KW-0812">Transmembrane</keyword>
<evidence type="ECO:0000256" key="4">
    <source>
        <dbReference type="ARBA" id="ARBA00023136"/>
    </source>
</evidence>
<keyword evidence="3 5" id="KW-1133">Transmembrane helix</keyword>
<dbReference type="PANTHER" id="PTHR43847:SF1">
    <property type="entry name" value="BLL3993 PROTEIN"/>
    <property type="match status" value="1"/>
</dbReference>
<dbReference type="Pfam" id="PF04191">
    <property type="entry name" value="PEMT"/>
    <property type="match status" value="1"/>
</dbReference>